<gene>
    <name evidence="1" type="ORF">TSAR_006958</name>
</gene>
<evidence type="ECO:0000313" key="2">
    <source>
        <dbReference type="Proteomes" id="UP000215335"/>
    </source>
</evidence>
<sequence>MRFSRQRTLSLRSEASYSGMFLHKILAGTKYTIQKYLAILLLQVVRAFYIPVDSAEPADSTTDDSASSESTFEITEVALTSDSNEMTDTTNVQDLILDQVLIPLMDIKRVQNLLFLVSIPRLTMYHIDERRQKSDLPPDEVFHEDDFHVPSDDISSDQFAELGQLIDHSRN</sequence>
<name>A0A232FH63_9HYME</name>
<reference evidence="1 2" key="1">
    <citation type="journal article" date="2017" name="Curr. Biol.">
        <title>The Evolution of Venom by Co-option of Single-Copy Genes.</title>
        <authorList>
            <person name="Martinson E.O."/>
            <person name="Mrinalini"/>
            <person name="Kelkar Y.D."/>
            <person name="Chang C.H."/>
            <person name="Werren J.H."/>
        </authorList>
    </citation>
    <scope>NUCLEOTIDE SEQUENCE [LARGE SCALE GENOMIC DNA]</scope>
    <source>
        <strain evidence="1 2">Alberta</strain>
        <tissue evidence="1">Whole body</tissue>
    </source>
</reference>
<proteinExistence type="predicted"/>
<accession>A0A232FH63</accession>
<keyword evidence="2" id="KW-1185">Reference proteome</keyword>
<dbReference type="EMBL" id="NNAY01000239">
    <property type="protein sequence ID" value="OXU29789.1"/>
    <property type="molecule type" value="Genomic_DNA"/>
</dbReference>
<organism evidence="1 2">
    <name type="scientific">Trichomalopsis sarcophagae</name>
    <dbReference type="NCBI Taxonomy" id="543379"/>
    <lineage>
        <taxon>Eukaryota</taxon>
        <taxon>Metazoa</taxon>
        <taxon>Ecdysozoa</taxon>
        <taxon>Arthropoda</taxon>
        <taxon>Hexapoda</taxon>
        <taxon>Insecta</taxon>
        <taxon>Pterygota</taxon>
        <taxon>Neoptera</taxon>
        <taxon>Endopterygota</taxon>
        <taxon>Hymenoptera</taxon>
        <taxon>Apocrita</taxon>
        <taxon>Proctotrupomorpha</taxon>
        <taxon>Chalcidoidea</taxon>
        <taxon>Pteromalidae</taxon>
        <taxon>Pteromalinae</taxon>
        <taxon>Trichomalopsis</taxon>
    </lineage>
</organism>
<protein>
    <submittedName>
        <fullName evidence="1">Uncharacterized protein</fullName>
    </submittedName>
</protein>
<dbReference type="Proteomes" id="UP000215335">
    <property type="component" value="Unassembled WGS sequence"/>
</dbReference>
<dbReference type="AlphaFoldDB" id="A0A232FH63"/>
<evidence type="ECO:0000313" key="1">
    <source>
        <dbReference type="EMBL" id="OXU29789.1"/>
    </source>
</evidence>
<comment type="caution">
    <text evidence="1">The sequence shown here is derived from an EMBL/GenBank/DDBJ whole genome shotgun (WGS) entry which is preliminary data.</text>
</comment>